<dbReference type="VEuPathDB" id="VectorBase:AEPI004479"/>
<dbReference type="GO" id="GO:0003677">
    <property type="term" value="F:DNA binding"/>
    <property type="evidence" value="ECO:0007669"/>
    <property type="project" value="InterPro"/>
</dbReference>
<dbReference type="InterPro" id="IPR006553">
    <property type="entry name" value="Leu-rich_rpt_Cys-con_subtyp"/>
</dbReference>
<evidence type="ECO:0000256" key="8">
    <source>
        <dbReference type="ARBA" id="ARBA00022853"/>
    </source>
</evidence>
<dbReference type="EnsemblMetazoa" id="AEPI004479-RA">
    <property type="protein sequence ID" value="AEPI004479-PA"/>
    <property type="gene ID" value="AEPI004479"/>
</dbReference>
<comment type="cofactor">
    <cofactor evidence="1">
        <name>Fe(2+)</name>
        <dbReference type="ChEBI" id="CHEBI:29033"/>
    </cofactor>
</comment>
<dbReference type="InterPro" id="IPR002857">
    <property type="entry name" value="Znf_CXXC"/>
</dbReference>
<dbReference type="CDD" id="cd21783">
    <property type="entry name" value="CTD_Jhd1-like"/>
    <property type="match status" value="1"/>
</dbReference>
<dbReference type="InterPro" id="IPR019787">
    <property type="entry name" value="Znf_PHD-finger"/>
</dbReference>
<evidence type="ECO:0000256" key="16">
    <source>
        <dbReference type="PROSITE-ProRule" id="PRU00509"/>
    </source>
</evidence>
<dbReference type="Gene3D" id="3.30.40.10">
    <property type="entry name" value="Zinc/RING finger domain, C3HC4 (zinc finger)"/>
    <property type="match status" value="1"/>
</dbReference>
<keyword evidence="10" id="KW-0560">Oxidoreductase</keyword>
<evidence type="ECO:0000256" key="15">
    <source>
        <dbReference type="ARBA" id="ARBA00047915"/>
    </source>
</evidence>
<evidence type="ECO:0000256" key="11">
    <source>
        <dbReference type="ARBA" id="ARBA00023004"/>
    </source>
</evidence>
<dbReference type="InterPro" id="IPR041667">
    <property type="entry name" value="Cupin_8"/>
</dbReference>
<evidence type="ECO:0000256" key="2">
    <source>
        <dbReference type="ARBA" id="ARBA00004123"/>
    </source>
</evidence>
<evidence type="ECO:0000256" key="10">
    <source>
        <dbReference type="ARBA" id="ARBA00023002"/>
    </source>
</evidence>
<evidence type="ECO:0000256" key="17">
    <source>
        <dbReference type="SAM" id="MobiDB-lite"/>
    </source>
</evidence>
<feature type="domain" description="JmjC" evidence="20">
    <location>
        <begin position="135"/>
        <end position="303"/>
    </location>
</feature>
<dbReference type="Pfam" id="PF13621">
    <property type="entry name" value="Cupin_8"/>
    <property type="match status" value="1"/>
</dbReference>
<dbReference type="SMART" id="SM00558">
    <property type="entry name" value="JmjC"/>
    <property type="match status" value="1"/>
</dbReference>
<evidence type="ECO:0000313" key="22">
    <source>
        <dbReference type="Proteomes" id="UP000075885"/>
    </source>
</evidence>
<dbReference type="Pfam" id="PF16866">
    <property type="entry name" value="PHD_4"/>
    <property type="match status" value="1"/>
</dbReference>
<evidence type="ECO:0000313" key="21">
    <source>
        <dbReference type="EnsemblMetazoa" id="AEPI004479-PA"/>
    </source>
</evidence>
<dbReference type="InterPro" id="IPR001810">
    <property type="entry name" value="F-box_dom"/>
</dbReference>
<evidence type="ECO:0000256" key="7">
    <source>
        <dbReference type="ARBA" id="ARBA00022833"/>
    </source>
</evidence>
<evidence type="ECO:0000256" key="3">
    <source>
        <dbReference type="ARBA" id="ARBA00008037"/>
    </source>
</evidence>
<keyword evidence="11" id="KW-0408">Iron</keyword>
<evidence type="ECO:0000256" key="6">
    <source>
        <dbReference type="ARBA" id="ARBA00022771"/>
    </source>
</evidence>
<dbReference type="Pfam" id="PF02008">
    <property type="entry name" value="zf-CXXC"/>
    <property type="match status" value="1"/>
</dbReference>
<evidence type="ECO:0000256" key="4">
    <source>
        <dbReference type="ARBA" id="ARBA00013246"/>
    </source>
</evidence>
<feature type="compositionally biased region" description="Gly residues" evidence="17">
    <location>
        <begin position="637"/>
        <end position="646"/>
    </location>
</feature>
<feature type="compositionally biased region" description="Acidic residues" evidence="17">
    <location>
        <begin position="458"/>
        <end position="469"/>
    </location>
</feature>
<feature type="compositionally biased region" description="Low complexity" evidence="17">
    <location>
        <begin position="501"/>
        <end position="531"/>
    </location>
</feature>
<keyword evidence="6 16" id="KW-0863">Zinc-finger</keyword>
<dbReference type="InterPro" id="IPR003347">
    <property type="entry name" value="JmjC_dom"/>
</dbReference>
<dbReference type="InterPro" id="IPR057207">
    <property type="entry name" value="FBXL15_LRR"/>
</dbReference>
<dbReference type="SMART" id="SM00367">
    <property type="entry name" value="LRR_CC"/>
    <property type="match status" value="5"/>
</dbReference>
<dbReference type="PROSITE" id="PS50181">
    <property type="entry name" value="FBOX"/>
    <property type="match status" value="1"/>
</dbReference>
<evidence type="ECO:0000259" key="19">
    <source>
        <dbReference type="PROSITE" id="PS51058"/>
    </source>
</evidence>
<evidence type="ECO:0000259" key="20">
    <source>
        <dbReference type="PROSITE" id="PS51184"/>
    </source>
</evidence>
<dbReference type="PANTHER" id="PTHR23123">
    <property type="entry name" value="PHD/F-BOX CONTAINING PROTEIN"/>
    <property type="match status" value="1"/>
</dbReference>
<evidence type="ECO:0000256" key="9">
    <source>
        <dbReference type="ARBA" id="ARBA00022964"/>
    </source>
</evidence>
<comment type="subcellular location">
    <subcellularLocation>
        <location evidence="2">Nucleus</location>
    </subcellularLocation>
</comment>
<dbReference type="InterPro" id="IPR032675">
    <property type="entry name" value="LRR_dom_sf"/>
</dbReference>
<feature type="compositionally biased region" description="Polar residues" evidence="17">
    <location>
        <begin position="557"/>
        <end position="568"/>
    </location>
</feature>
<dbReference type="CDD" id="cd15555">
    <property type="entry name" value="PHD_KDM2A_2B"/>
    <property type="match status" value="1"/>
</dbReference>
<protein>
    <recommendedName>
        <fullName evidence="4">[histone H3]-dimethyl-L-lysine(36) demethylase</fullName>
        <ecNumber evidence="4">1.14.11.27</ecNumber>
    </recommendedName>
</protein>
<feature type="compositionally biased region" description="Basic and acidic residues" evidence="17">
    <location>
        <begin position="445"/>
        <end position="457"/>
    </location>
</feature>
<sequence length="1348" mass="149036">RERKQRKLYSDDWTLGDDDYEGARGFSVAEKLESPRFAQSGMVREMKGENLTVGFLQHNGFNIPLLFKEKTGLGLQVPTANFSISDVRMCVGSRRMLDVMDVNTQKNIEMTMKEWEKYYEDPMKKKLLNVISLEFSHTKLENYVQSPAIVRQIDWVDVVWPKQLKESQVESTNLLNDMMYPKVQKYCLMSVKNCYTDFHVDFGGTSVWYHILRGSKVFWLIPPTDKNLQLYEKWVLSGKQSDVFFGDTVEKCARVYLTAGNTFFIPTGWIHAVYTPTDSLVFGGNFLHSFGIVKQLKITQVEDNTKVPQKFRYPFFTEMLWYVLAKYVYTLLGHSHLEGEPGREHELVGKPHVHLTHYELFGLKDIVMYLYDLPAQKKNVPELIKDPVALIKDVRTLVERHCKDIPELAVTGVPVLHPDLNVSNNSYIREHYEYYSGDGGGNRTTDNEGPRENRERRDEDEEDEDEEEAEDRRRILHEGDESHKNGDNRMVDGGEGGRTDQQSQHAQQQHRPVIVEQQQQQQGQQEQQQEQNHSQSRHNHMGTRVCETGGIGGSDASALTSSRSPIGSSNGGTTMGPPARYNNHHHHGNGDDRNFVSPQPTAANRLPSTGGGSGRGPYKKHGSTGNSGHGSEKRDGGGGGGGGGNGPRRRRTRCKNCEACQRSDCGECSFCLDMVKFGGPGRAKQTCMMRQCLQPMLPVTAQCIHCNLDGWRQAPITAPAQAKLQAQMQEGPSALMECSVCYEISHPDCAQRAAPEAQGIVNDDLPNSWECPTCCKSGKNTDYRPRHFRARLKSSEIRRMSCSSDASSAHNAEYGRIGGGGHAGAGSGGEGSINSTGEGMLPGANVSAPRAPRFQDDMLYDFAVSGSAVIVGSKGGNILFERKPKIKDEDISSGSEYDSSGVVGKKMHHSLSSSGGGGGAVKVEVKDEPLDHHHAQSNHGYSSNHHHTTSVIKDGREMQREQLAASCTGSGDGVPVKRRKSDEGGAINTNHHSGGGVGAGCADGNDSKNNHHGSTLPRKKSTQRMQLAHQIHSSSTKPMKKPLYPIRPASVAHAPTMSLSGNYALDTTCLLHVFRYLPPETLVTCTMVCKTWSTIAVDPSLWKRMNCAEYKLSPNLLSAIVRRQPEHLIMDWIGLGKRQVTWLISRIPGLKNLSLQGTHIQAVLGLHTCMCPPLQVLDLSFIAGLNDFAIREILSPPKDSRPGLADSKSRLRNLKMLKVAGADISDVALRYITQGLPNLTHLDLSSCQRITDAAIAQIGTSPAAIKTLVELDLSCCKLITELSLDHLAKCDALTRLDLSHVPQVSTQSMIKFASISKNDLQLHDIKLVDKRKTPSQQQQQSQQSPDAQ</sequence>
<dbReference type="EC" id="1.14.11.27" evidence="4"/>
<dbReference type="PROSITE" id="PS51058">
    <property type="entry name" value="ZF_CXXC"/>
    <property type="match status" value="1"/>
</dbReference>
<keyword evidence="8" id="KW-0156">Chromatin regulator</keyword>
<evidence type="ECO:0000256" key="1">
    <source>
        <dbReference type="ARBA" id="ARBA00001954"/>
    </source>
</evidence>
<keyword evidence="14" id="KW-0539">Nucleus</keyword>
<dbReference type="Gene3D" id="1.20.58.1360">
    <property type="match status" value="1"/>
</dbReference>
<dbReference type="FunFam" id="2.60.120.650:FF:000005">
    <property type="entry name" value="lysine-specific demethylase 2A isoform X1"/>
    <property type="match status" value="1"/>
</dbReference>
<keyword evidence="9" id="KW-0223">Dioxygenase</keyword>
<keyword evidence="12" id="KW-0805">Transcription regulation</keyword>
<dbReference type="Gene3D" id="2.60.120.650">
    <property type="entry name" value="Cupin"/>
    <property type="match status" value="1"/>
</dbReference>
<proteinExistence type="inferred from homology"/>
<feature type="domain" description="F-box" evidence="18">
    <location>
        <begin position="1059"/>
        <end position="1105"/>
    </location>
</feature>
<evidence type="ECO:0000256" key="12">
    <source>
        <dbReference type="ARBA" id="ARBA00023015"/>
    </source>
</evidence>
<feature type="region of interest" description="Disordered" evidence="17">
    <location>
        <begin position="961"/>
        <end position="1026"/>
    </location>
</feature>
<feature type="compositionally biased region" description="Basic and acidic residues" evidence="17">
    <location>
        <begin position="470"/>
        <end position="498"/>
    </location>
</feature>
<dbReference type="SUPFAM" id="SSF51197">
    <property type="entry name" value="Clavaminate synthase-like"/>
    <property type="match status" value="1"/>
</dbReference>
<accession>A0A182PC23</accession>
<dbReference type="PROSITE" id="PS51184">
    <property type="entry name" value="JMJC"/>
    <property type="match status" value="1"/>
</dbReference>
<organism evidence="21 22">
    <name type="scientific">Anopheles epiroticus</name>
    <dbReference type="NCBI Taxonomy" id="199890"/>
    <lineage>
        <taxon>Eukaryota</taxon>
        <taxon>Metazoa</taxon>
        <taxon>Ecdysozoa</taxon>
        <taxon>Arthropoda</taxon>
        <taxon>Hexapoda</taxon>
        <taxon>Insecta</taxon>
        <taxon>Pterygota</taxon>
        <taxon>Neoptera</taxon>
        <taxon>Endopterygota</taxon>
        <taxon>Diptera</taxon>
        <taxon>Nematocera</taxon>
        <taxon>Culicoidea</taxon>
        <taxon>Culicidae</taxon>
        <taxon>Anophelinae</taxon>
        <taxon>Anopheles</taxon>
    </lineage>
</organism>
<evidence type="ECO:0000256" key="13">
    <source>
        <dbReference type="ARBA" id="ARBA00023163"/>
    </source>
</evidence>
<dbReference type="Pfam" id="PF12937">
    <property type="entry name" value="F-box-like"/>
    <property type="match status" value="1"/>
</dbReference>
<keyword evidence="7" id="KW-0862">Zinc</keyword>
<comment type="catalytic activity">
    <reaction evidence="15">
        <text>N(6),N(6)-dimethyl-L-lysyl(36)-[histone H3] + 2 2-oxoglutarate + 2 O2 = L-lysyl(36)-[histone H3] + 2 formaldehyde + 2 succinate + 2 CO2</text>
        <dbReference type="Rhea" id="RHEA:42032"/>
        <dbReference type="Rhea" id="RHEA-COMP:9785"/>
        <dbReference type="Rhea" id="RHEA-COMP:9787"/>
        <dbReference type="ChEBI" id="CHEBI:15379"/>
        <dbReference type="ChEBI" id="CHEBI:16526"/>
        <dbReference type="ChEBI" id="CHEBI:16810"/>
        <dbReference type="ChEBI" id="CHEBI:16842"/>
        <dbReference type="ChEBI" id="CHEBI:29969"/>
        <dbReference type="ChEBI" id="CHEBI:30031"/>
        <dbReference type="ChEBI" id="CHEBI:61976"/>
        <dbReference type="EC" id="1.14.11.27"/>
    </reaction>
</comment>
<keyword evidence="22" id="KW-1185">Reference proteome</keyword>
<dbReference type="Gene3D" id="3.80.10.10">
    <property type="entry name" value="Ribonuclease Inhibitor"/>
    <property type="match status" value="1"/>
</dbReference>
<dbReference type="GO" id="GO:0008270">
    <property type="term" value="F:zinc ion binding"/>
    <property type="evidence" value="ECO:0007669"/>
    <property type="project" value="UniProtKB-KW"/>
</dbReference>
<comment type="similarity">
    <text evidence="3">Belongs to the JHDM1 histone demethylase family.</text>
</comment>
<evidence type="ECO:0000256" key="14">
    <source>
        <dbReference type="ARBA" id="ARBA00023242"/>
    </source>
</evidence>
<reference evidence="21" key="2">
    <citation type="submission" date="2020-05" db="UniProtKB">
        <authorList>
            <consortium name="EnsemblMetazoa"/>
        </authorList>
    </citation>
    <scope>IDENTIFICATION</scope>
    <source>
        <strain evidence="21">Epiroticus2</strain>
    </source>
</reference>
<evidence type="ECO:0000256" key="5">
    <source>
        <dbReference type="ARBA" id="ARBA00022723"/>
    </source>
</evidence>
<dbReference type="SMART" id="SM00256">
    <property type="entry name" value="FBOX"/>
    <property type="match status" value="1"/>
</dbReference>
<feature type="region of interest" description="Disordered" evidence="17">
    <location>
        <begin position="433"/>
        <end position="650"/>
    </location>
</feature>
<dbReference type="InterPro" id="IPR013083">
    <property type="entry name" value="Znf_RING/FYVE/PHD"/>
</dbReference>
<dbReference type="Pfam" id="PF25372">
    <property type="entry name" value="DUF7885"/>
    <property type="match status" value="1"/>
</dbReference>
<dbReference type="GO" id="GO:0005634">
    <property type="term" value="C:nucleus"/>
    <property type="evidence" value="ECO:0007669"/>
    <property type="project" value="UniProtKB-SubCell"/>
</dbReference>
<keyword evidence="13" id="KW-0804">Transcription</keyword>
<dbReference type="SUPFAM" id="SSF57802">
    <property type="entry name" value="Rubredoxin-like"/>
    <property type="match status" value="1"/>
</dbReference>
<dbReference type="InterPro" id="IPR050690">
    <property type="entry name" value="JHDM1_Histone_Demethylase"/>
</dbReference>
<feature type="region of interest" description="Disordered" evidence="17">
    <location>
        <begin position="889"/>
        <end position="922"/>
    </location>
</feature>
<dbReference type="GO" id="GO:0140680">
    <property type="term" value="F:histone H3K36me/H3K36me2 demethylase activity"/>
    <property type="evidence" value="ECO:0007669"/>
    <property type="project" value="UniProtKB-EC"/>
</dbReference>
<evidence type="ECO:0000259" key="18">
    <source>
        <dbReference type="PROSITE" id="PS50181"/>
    </source>
</evidence>
<feature type="domain" description="CXXC-type" evidence="19">
    <location>
        <begin position="647"/>
        <end position="693"/>
    </location>
</feature>
<name>A0A182PC23_9DIPT</name>
<keyword evidence="5" id="KW-0479">Metal-binding</keyword>
<dbReference type="Proteomes" id="UP000075885">
    <property type="component" value="Unassembled WGS sequence"/>
</dbReference>
<reference evidence="22" key="1">
    <citation type="submission" date="2013-03" db="EMBL/GenBank/DDBJ databases">
        <title>The Genome Sequence of Anopheles epiroticus epiroticus2.</title>
        <authorList>
            <consortium name="The Broad Institute Genomics Platform"/>
            <person name="Neafsey D.E."/>
            <person name="Howell P."/>
            <person name="Walker B."/>
            <person name="Young S.K."/>
            <person name="Zeng Q."/>
            <person name="Gargeya S."/>
            <person name="Fitzgerald M."/>
            <person name="Haas B."/>
            <person name="Abouelleil A."/>
            <person name="Allen A.W."/>
            <person name="Alvarado L."/>
            <person name="Arachchi H.M."/>
            <person name="Berlin A.M."/>
            <person name="Chapman S.B."/>
            <person name="Gainer-Dewar J."/>
            <person name="Goldberg J."/>
            <person name="Griggs A."/>
            <person name="Gujja S."/>
            <person name="Hansen M."/>
            <person name="Howarth C."/>
            <person name="Imamovic A."/>
            <person name="Ireland A."/>
            <person name="Larimer J."/>
            <person name="McCowan C."/>
            <person name="Murphy C."/>
            <person name="Pearson M."/>
            <person name="Poon T.W."/>
            <person name="Priest M."/>
            <person name="Roberts A."/>
            <person name="Saif S."/>
            <person name="Shea T."/>
            <person name="Sisk P."/>
            <person name="Sykes S."/>
            <person name="Wortman J."/>
            <person name="Nusbaum C."/>
            <person name="Birren B."/>
        </authorList>
    </citation>
    <scope>NUCLEOTIDE SEQUENCE [LARGE SCALE GENOMIC DNA]</scope>
    <source>
        <strain evidence="22">Epiroticus2</strain>
    </source>
</reference>
<dbReference type="SUPFAM" id="SSF52047">
    <property type="entry name" value="RNI-like"/>
    <property type="match status" value="1"/>
</dbReference>
<dbReference type="STRING" id="199890.A0A182PC23"/>